<accession>A0A7W7MWP0</accession>
<evidence type="ECO:0000313" key="9">
    <source>
        <dbReference type="Proteomes" id="UP000549343"/>
    </source>
</evidence>
<feature type="chain" id="PRO_5031098473" description="Peptidase M10 metallopeptidase domain-containing protein" evidence="5">
    <location>
        <begin position="51"/>
        <end position="233"/>
    </location>
</feature>
<dbReference type="InterPro" id="IPR001818">
    <property type="entry name" value="Pept_M10_metallopeptidase"/>
</dbReference>
<dbReference type="GO" id="GO:0006508">
    <property type="term" value="P:proteolysis"/>
    <property type="evidence" value="ECO:0007669"/>
    <property type="project" value="UniProtKB-KW"/>
</dbReference>
<dbReference type="EMBL" id="JACHMV010000001">
    <property type="protein sequence ID" value="MBB4773916.1"/>
    <property type="molecule type" value="Genomic_DNA"/>
</dbReference>
<dbReference type="EMBL" id="BAAAHD010000062">
    <property type="protein sequence ID" value="GAA0586281.1"/>
    <property type="molecule type" value="Genomic_DNA"/>
</dbReference>
<dbReference type="SUPFAM" id="SSF55486">
    <property type="entry name" value="Metalloproteases ('zincins'), catalytic domain"/>
    <property type="match status" value="1"/>
</dbReference>
<dbReference type="Pfam" id="PF00413">
    <property type="entry name" value="Peptidase_M10"/>
    <property type="match status" value="1"/>
</dbReference>
<feature type="domain" description="Peptidase M10 metallopeptidase" evidence="6">
    <location>
        <begin position="163"/>
        <end position="230"/>
    </location>
</feature>
<evidence type="ECO:0000313" key="7">
    <source>
        <dbReference type="EMBL" id="GAA0586281.1"/>
    </source>
</evidence>
<dbReference type="RefSeq" id="WP_184882310.1">
    <property type="nucleotide sequence ID" value="NZ_BAAAHD010000062.1"/>
</dbReference>
<evidence type="ECO:0000313" key="10">
    <source>
        <dbReference type="Proteomes" id="UP001501427"/>
    </source>
</evidence>
<evidence type="ECO:0000256" key="1">
    <source>
        <dbReference type="ARBA" id="ARBA00022670"/>
    </source>
</evidence>
<evidence type="ECO:0000256" key="4">
    <source>
        <dbReference type="ARBA" id="ARBA00022833"/>
    </source>
</evidence>
<organism evidence="8 9">
    <name type="scientific">Actinomadura livida</name>
    <dbReference type="NCBI Taxonomy" id="79909"/>
    <lineage>
        <taxon>Bacteria</taxon>
        <taxon>Bacillati</taxon>
        <taxon>Actinomycetota</taxon>
        <taxon>Actinomycetes</taxon>
        <taxon>Streptosporangiales</taxon>
        <taxon>Thermomonosporaceae</taxon>
        <taxon>Actinomadura</taxon>
    </lineage>
</organism>
<proteinExistence type="predicted"/>
<dbReference type="GO" id="GO:0008270">
    <property type="term" value="F:zinc ion binding"/>
    <property type="evidence" value="ECO:0007669"/>
    <property type="project" value="InterPro"/>
</dbReference>
<protein>
    <recommendedName>
        <fullName evidence="6">Peptidase M10 metallopeptidase domain-containing protein</fullName>
    </recommendedName>
</protein>
<evidence type="ECO:0000313" key="8">
    <source>
        <dbReference type="EMBL" id="MBB4773916.1"/>
    </source>
</evidence>
<keyword evidence="2" id="KW-0479">Metal-binding</keyword>
<gene>
    <name evidence="8" type="ORF">F4557_002334</name>
    <name evidence="7" type="ORF">GCM10009546_55810</name>
</gene>
<dbReference type="Proteomes" id="UP000549343">
    <property type="component" value="Unassembled WGS sequence"/>
</dbReference>
<comment type="caution">
    <text evidence="8">The sequence shown here is derived from an EMBL/GenBank/DDBJ whole genome shotgun (WGS) entry which is preliminary data.</text>
</comment>
<dbReference type="Gene3D" id="3.40.390.10">
    <property type="entry name" value="Collagenase (Catalytic Domain)"/>
    <property type="match status" value="1"/>
</dbReference>
<keyword evidence="4" id="KW-0862">Zinc</keyword>
<reference evidence="7" key="3">
    <citation type="submission" date="2023-12" db="EMBL/GenBank/DDBJ databases">
        <authorList>
            <person name="Sun Q."/>
            <person name="Inoue M."/>
        </authorList>
    </citation>
    <scope>NUCLEOTIDE SEQUENCE</scope>
    <source>
        <strain evidence="7">JCM 10667</strain>
    </source>
</reference>
<keyword evidence="10" id="KW-1185">Reference proteome</keyword>
<evidence type="ECO:0000256" key="3">
    <source>
        <dbReference type="ARBA" id="ARBA00022801"/>
    </source>
</evidence>
<keyword evidence="3" id="KW-0378">Hydrolase</keyword>
<dbReference type="PROSITE" id="PS51318">
    <property type="entry name" value="TAT"/>
    <property type="match status" value="1"/>
</dbReference>
<dbReference type="GO" id="GO:0004222">
    <property type="term" value="F:metalloendopeptidase activity"/>
    <property type="evidence" value="ECO:0007669"/>
    <property type="project" value="InterPro"/>
</dbReference>
<dbReference type="Proteomes" id="UP001501427">
    <property type="component" value="Unassembled WGS sequence"/>
</dbReference>
<keyword evidence="5" id="KW-0732">Signal</keyword>
<feature type="signal peptide" evidence="5">
    <location>
        <begin position="1"/>
        <end position="50"/>
    </location>
</feature>
<dbReference type="InterPro" id="IPR024079">
    <property type="entry name" value="MetalloPept_cat_dom_sf"/>
</dbReference>
<reference evidence="7 10" key="1">
    <citation type="journal article" date="2019" name="Int. J. Syst. Evol. Microbiol.">
        <title>The Global Catalogue of Microorganisms (GCM) 10K type strain sequencing project: providing services to taxonomists for standard genome sequencing and annotation.</title>
        <authorList>
            <consortium name="The Broad Institute Genomics Platform"/>
            <consortium name="The Broad Institute Genome Sequencing Center for Infectious Disease"/>
            <person name="Wu L."/>
            <person name="Ma J."/>
        </authorList>
    </citation>
    <scope>NUCLEOTIDE SEQUENCE [LARGE SCALE GENOMIC DNA]</scope>
    <source>
        <strain evidence="7 10">JCM 10667</strain>
    </source>
</reference>
<evidence type="ECO:0000256" key="2">
    <source>
        <dbReference type="ARBA" id="ARBA00022723"/>
    </source>
</evidence>
<dbReference type="AlphaFoldDB" id="A0A7W7MWP0"/>
<evidence type="ECO:0000256" key="5">
    <source>
        <dbReference type="SAM" id="SignalP"/>
    </source>
</evidence>
<name>A0A7W7MWP0_9ACTN</name>
<evidence type="ECO:0000259" key="6">
    <source>
        <dbReference type="Pfam" id="PF00413"/>
    </source>
</evidence>
<reference evidence="8 9" key="2">
    <citation type="submission" date="2020-08" db="EMBL/GenBank/DDBJ databases">
        <title>Sequencing the genomes of 1000 actinobacteria strains.</title>
        <authorList>
            <person name="Klenk H.-P."/>
        </authorList>
    </citation>
    <scope>NUCLEOTIDE SEQUENCE [LARGE SCALE GENOMIC DNA]</scope>
    <source>
        <strain evidence="8 9">DSM 44772</strain>
    </source>
</reference>
<dbReference type="InterPro" id="IPR006311">
    <property type="entry name" value="TAT_signal"/>
</dbReference>
<sequence length="233" mass="25159">MGTPRTKAAVRARGQSIRPTRKNVLSKAGAALSAIAAAVTLQALAPAAHADNWGSTVCGGDPRNCVSLANNSVHSVYLDGSFGNVATYDIPELDDAVRWSLANVYTPTDMSAYVDQADPYPDVRMADYDWGELNGVVAWVQCPATHTGAGGNRAAGTGWCRGQHLRFNAYYYWYWTDVYDTATQRRQIACHETGHTVGLRHRSTLDSCMHTFAGEGAAATLDAHDQGHINGHY</sequence>
<dbReference type="GO" id="GO:0031012">
    <property type="term" value="C:extracellular matrix"/>
    <property type="evidence" value="ECO:0007669"/>
    <property type="project" value="InterPro"/>
</dbReference>
<keyword evidence="1" id="KW-0645">Protease</keyword>